<dbReference type="AlphaFoldDB" id="A0AAX1Q519"/>
<reference evidence="3 4" key="1">
    <citation type="submission" date="2016-03" db="EMBL/GenBank/DDBJ databases">
        <title>Comparison of Bacillus endophyticus and B. anthracis characteristics using whole genome sequence analysis and microbiological techniques.</title>
        <authorList>
            <person name="Lekota K.E."/>
            <person name="Mafofo J."/>
            <person name="Rees J."/>
            <person name="Muchadeyi F.C."/>
            <person name="Madoroba E."/>
            <person name="Van Heerden H."/>
        </authorList>
    </citation>
    <scope>NUCLEOTIDE SEQUENCE [LARGE SCALE GENOMIC DNA]</scope>
    <source>
        <strain evidence="3 4">3631_10C</strain>
    </source>
</reference>
<dbReference type="PANTHER" id="PTHR43000">
    <property type="entry name" value="DTDP-D-GLUCOSE 4,6-DEHYDRATASE-RELATED"/>
    <property type="match status" value="1"/>
</dbReference>
<organism evidence="3 4">
    <name type="scientific">Priestia endophytica</name>
    <dbReference type="NCBI Taxonomy" id="135735"/>
    <lineage>
        <taxon>Bacteria</taxon>
        <taxon>Bacillati</taxon>
        <taxon>Bacillota</taxon>
        <taxon>Bacilli</taxon>
        <taxon>Bacillales</taxon>
        <taxon>Bacillaceae</taxon>
        <taxon>Priestia</taxon>
    </lineage>
</organism>
<comment type="caution">
    <text evidence="3">The sequence shown here is derived from an EMBL/GenBank/DDBJ whole genome shotgun (WGS) entry which is preliminary data.</text>
</comment>
<sequence>MNPQGNLLITGATGFTGIHACHHFLKRGFNVTAVARKTAYIPKNVHVEYCELTNKREIKSLIQKVRPQYVLHLAGQNHVGQSWEDPLTSLEINSLATAYLLEALRQDAPSCKSVIVGSALQFDLKQLSTLSHPYSLSKTLQVLIAQSWASLYHMDIVIAKPSNLIGPGLSNGVCSILAQRIVEMEENKVGKILEVNNLYDRRDFLDVRDAVRAYETLLIKGKPQEIYEVTSGKSKSLNEVTETFKALTAVDFKIKSKSNEKLEPFVEMKPIELSNLGWEQEISFSSSLKDILDFYRQK</sequence>
<accession>A0AAX1Q519</accession>
<evidence type="ECO:0000256" key="1">
    <source>
        <dbReference type="ARBA" id="ARBA00007637"/>
    </source>
</evidence>
<dbReference type="SUPFAM" id="SSF51735">
    <property type="entry name" value="NAD(P)-binding Rossmann-fold domains"/>
    <property type="match status" value="1"/>
</dbReference>
<evidence type="ECO:0000259" key="2">
    <source>
        <dbReference type="Pfam" id="PF01370"/>
    </source>
</evidence>
<dbReference type="RefSeq" id="WP_113713855.1">
    <property type="nucleotide sequence ID" value="NZ_LVYK01000058.1"/>
</dbReference>
<dbReference type="InterPro" id="IPR036291">
    <property type="entry name" value="NAD(P)-bd_dom_sf"/>
</dbReference>
<dbReference type="EMBL" id="LVYK01000058">
    <property type="protein sequence ID" value="RAS72750.1"/>
    <property type="molecule type" value="Genomic_DNA"/>
</dbReference>
<protein>
    <submittedName>
        <fullName evidence="3">UDP-2-acetamido-2,6-dideoxy-hexulose 4-reductase</fullName>
    </submittedName>
</protein>
<gene>
    <name evidence="3" type="ORF">A3864_21650</name>
</gene>
<feature type="domain" description="NAD-dependent epimerase/dehydratase" evidence="2">
    <location>
        <begin position="8"/>
        <end position="229"/>
    </location>
</feature>
<dbReference type="InterPro" id="IPR001509">
    <property type="entry name" value="Epimerase_deHydtase"/>
</dbReference>
<proteinExistence type="inferred from homology"/>
<comment type="similarity">
    <text evidence="1">Belongs to the NAD(P)-dependent epimerase/dehydratase family.</text>
</comment>
<name>A0AAX1Q519_9BACI</name>
<evidence type="ECO:0000313" key="4">
    <source>
        <dbReference type="Proteomes" id="UP000250174"/>
    </source>
</evidence>
<dbReference type="Pfam" id="PF01370">
    <property type="entry name" value="Epimerase"/>
    <property type="match status" value="1"/>
</dbReference>
<evidence type="ECO:0000313" key="3">
    <source>
        <dbReference type="EMBL" id="RAS72750.1"/>
    </source>
</evidence>
<dbReference type="Proteomes" id="UP000250174">
    <property type="component" value="Unassembled WGS sequence"/>
</dbReference>
<dbReference type="Gene3D" id="3.40.50.720">
    <property type="entry name" value="NAD(P)-binding Rossmann-like Domain"/>
    <property type="match status" value="1"/>
</dbReference>
<dbReference type="Gene3D" id="3.90.25.10">
    <property type="entry name" value="UDP-galactose 4-epimerase, domain 1"/>
    <property type="match status" value="1"/>
</dbReference>